<name>A0AA94EHH5_9GAMM</name>
<dbReference type="Proteomes" id="UP000286680">
    <property type="component" value="Unassembled WGS sequence"/>
</dbReference>
<dbReference type="Gene3D" id="3.90.550.10">
    <property type="entry name" value="Spore Coat Polysaccharide Biosynthesis Protein SpsA, Chain A"/>
    <property type="match status" value="1"/>
</dbReference>
<dbReference type="PANTHER" id="PTHR43685:SF11">
    <property type="entry name" value="GLYCOSYLTRANSFERASE TAGX-RELATED"/>
    <property type="match status" value="1"/>
</dbReference>
<evidence type="ECO:0000259" key="2">
    <source>
        <dbReference type="Pfam" id="PF00535"/>
    </source>
</evidence>
<reference evidence="4" key="1">
    <citation type="journal article" date="2018" name="Front. Microbiol.">
        <title>Genome-Based Analysis Reveals the Taxonomy and Diversity of the Family Idiomarinaceae.</title>
        <authorList>
            <person name="Liu Y."/>
            <person name="Lai Q."/>
            <person name="Shao Z."/>
        </authorList>
    </citation>
    <scope>NUCLEOTIDE SEQUENCE [LARGE SCALE GENOMIC DNA]</scope>
    <source>
        <strain evidence="4">SN-14</strain>
    </source>
</reference>
<dbReference type="CDD" id="cd03801">
    <property type="entry name" value="GT4_PimA-like"/>
    <property type="match status" value="1"/>
</dbReference>
<dbReference type="Gene3D" id="3.40.50.2000">
    <property type="entry name" value="Glycogen Phosphorylase B"/>
    <property type="match status" value="1"/>
</dbReference>
<dbReference type="InterPro" id="IPR001296">
    <property type="entry name" value="Glyco_trans_1"/>
</dbReference>
<keyword evidence="4" id="KW-1185">Reference proteome</keyword>
<dbReference type="GO" id="GO:0016757">
    <property type="term" value="F:glycosyltransferase activity"/>
    <property type="evidence" value="ECO:0007669"/>
    <property type="project" value="InterPro"/>
</dbReference>
<comment type="caution">
    <text evidence="3">The sequence shown here is derived from an EMBL/GenBank/DDBJ whole genome shotgun (WGS) entry which is preliminary data.</text>
</comment>
<feature type="domain" description="Glycosyl transferase family 1" evidence="1">
    <location>
        <begin position="632"/>
        <end position="801"/>
    </location>
</feature>
<feature type="domain" description="Glycosyltransferase 2-like" evidence="2">
    <location>
        <begin position="198"/>
        <end position="302"/>
    </location>
</feature>
<dbReference type="PANTHER" id="PTHR43685">
    <property type="entry name" value="GLYCOSYLTRANSFERASE"/>
    <property type="match status" value="1"/>
</dbReference>
<dbReference type="SUPFAM" id="SSF53756">
    <property type="entry name" value="UDP-Glycosyltransferase/glycogen phosphorylase"/>
    <property type="match status" value="1"/>
</dbReference>
<dbReference type="Pfam" id="PF00535">
    <property type="entry name" value="Glycos_transf_2"/>
    <property type="match status" value="1"/>
</dbReference>
<accession>A0AA94EHH5</accession>
<dbReference type="Pfam" id="PF00534">
    <property type="entry name" value="Glycos_transf_1"/>
    <property type="match status" value="1"/>
</dbReference>
<organism evidence="3 4">
    <name type="scientific">Idiomarina aquatica</name>
    <dbReference type="NCBI Taxonomy" id="1327752"/>
    <lineage>
        <taxon>Bacteria</taxon>
        <taxon>Pseudomonadati</taxon>
        <taxon>Pseudomonadota</taxon>
        <taxon>Gammaproteobacteria</taxon>
        <taxon>Alteromonadales</taxon>
        <taxon>Idiomarinaceae</taxon>
        <taxon>Idiomarina</taxon>
    </lineage>
</organism>
<dbReference type="InterPro" id="IPR029044">
    <property type="entry name" value="Nucleotide-diphossugar_trans"/>
</dbReference>
<dbReference type="EMBL" id="PIPS01000001">
    <property type="protein sequence ID" value="RUO45164.1"/>
    <property type="molecule type" value="Genomic_DNA"/>
</dbReference>
<dbReference type="InterPro" id="IPR001173">
    <property type="entry name" value="Glyco_trans_2-like"/>
</dbReference>
<evidence type="ECO:0008006" key="5">
    <source>
        <dbReference type="Google" id="ProtNLM"/>
    </source>
</evidence>
<sequence length="1281" mass="145262">MCSSSLKGIAEFMANGFISKGNAALLEENYSRAIRLFVHAMVHDDRLIAMAEFNLELAAERLKDKLGVAPQSDLSHLRDCDCETFNDTLLNKVIDNPCQRLSVNRSDVAAALYALIWKAAPIARDEALTLLRGSLISGTMQPEVPPVTLTDGIYERVLSSLKSSSKFDALVATKLPDNERQIQQRLAAFTGNYQPLVSVIMPTYNRSAILLDAVASALQQSYQHFELLVCDDGSTDDTEQKIRGIGDERVRYVKQANAGAAAARNLGLSKARGEVICYLDTDNYWHPDYLKLVVTTFQQNGGRSALYFDFIDYQVKANGAIDIRSTHRPAFNHEKLITKPFIDLNTFAHKRELYDAFGGFDPSLTRRQDYDVMLKYTWLRDPLHVPLFVALYQRNENLEQITQLRKGDDSCIPIINRKIEQYFSQGLPAPVQKPVEKVSVIVWDHCRNHFSKPYSVAEALSRRYKVELISFDFFDEGIFGPLKDDNPDFETKYFKGSDFPNFFEAFKAAMDAVTGDIMYVVKPRVPSLGLAMAVNYQRAIPYVLEINDLETVVSSPKAGDVHKEVRFEDVKLKDKALSNPYSDLWSHLLDPYAKRSPVVITHNKGLDSHYNSNTLYMRNLKDERVYSPGNYDRDRIRDELGYKKDDRIILFGGLLRKHKGIYELVELVERLGDKRYKLLFVGSRPTPDQAKLVEKYKDTITVLPPQDRVGMARINYAADLVILWLNPDVPASHYQFPYKATDAFAMQTPVIANDISDLGDLGRQGYLKLVPFGEWNGMVAQIQQLFADAKATQRMTEAARRLYLRQFSFNAALGSFELAAQRAKAVSDKPFACSKDFVKWFNLFYHAASGNSDTFIQPQQQRNLQLLNNQSGQSVVGFGALEDDESIFIIKDPSLRGGLGATEKKVATVVFADSAAKGIDTARLFVRRANHGIDVYILVSNEEKRHQALERFVATAPHRYIMVADQNAFPCRDWLQIGHETLLKDSEAVVRAATGGTFEDKYCYVFSQKNVLSSILSGRVVKEMRNERFLVADLSQACDKNKLQPSTQISLVDVKDLDTEQHLFKRDICVVMPCINQELGLRTANLLQQKAGIAADFVVARDTRYQGFITTLNQTARVSAAKYIVYLAEDAIPGDDWLKIAYEKLEKENKSVLAFNCGKWHGRVAAFGMVRKDWIYQYYGDSILFEGYKSHRADNEITVIARATEQFIYAPDSVLFEDDKRKDFKKKESDAANFSLADKKLFRERFENGFGGKVEYNKYKLLYDEYLNQSAIRKKTQPFSL</sequence>
<protein>
    <recommendedName>
        <fullName evidence="5">Glycosyltransferase involved in cell wall biosynthesis</fullName>
    </recommendedName>
</protein>
<proteinExistence type="predicted"/>
<evidence type="ECO:0000313" key="4">
    <source>
        <dbReference type="Proteomes" id="UP000286680"/>
    </source>
</evidence>
<evidence type="ECO:0000259" key="1">
    <source>
        <dbReference type="Pfam" id="PF00534"/>
    </source>
</evidence>
<dbReference type="InterPro" id="IPR050834">
    <property type="entry name" value="Glycosyltransf_2"/>
</dbReference>
<dbReference type="SUPFAM" id="SSF53448">
    <property type="entry name" value="Nucleotide-diphospho-sugar transferases"/>
    <property type="match status" value="2"/>
</dbReference>
<gene>
    <name evidence="3" type="ORF">CWE23_03850</name>
</gene>
<dbReference type="CDD" id="cd00761">
    <property type="entry name" value="Glyco_tranf_GTA_type"/>
    <property type="match status" value="1"/>
</dbReference>
<evidence type="ECO:0000313" key="3">
    <source>
        <dbReference type="EMBL" id="RUO45164.1"/>
    </source>
</evidence>